<protein>
    <submittedName>
        <fullName evidence="7">Peptide ABC transporter substrate-binding protein</fullName>
    </submittedName>
</protein>
<evidence type="ECO:0000256" key="5">
    <source>
        <dbReference type="SAM" id="Phobius"/>
    </source>
</evidence>
<dbReference type="RefSeq" id="WP_274357369.1">
    <property type="nucleotide sequence ID" value="NZ_CP118099.1"/>
</dbReference>
<proteinExistence type="inferred from homology"/>
<evidence type="ECO:0000313" key="7">
    <source>
        <dbReference type="EMBL" id="WDH76824.1"/>
    </source>
</evidence>
<keyword evidence="8" id="KW-1185">Reference proteome</keyword>
<evidence type="ECO:0000256" key="1">
    <source>
        <dbReference type="ARBA" id="ARBA00004196"/>
    </source>
</evidence>
<sequence>MKKKSFIVTALLGSVLILFLFIWNEQREQSRELLPPEEQTLTIYGESLPTQPDVMLAIDPASQTILSHLYEGLYRFGEDGSIEPALVEKLERSEDGTVYTFTLKESTTTEGNAITAQTFIDHFRKLVDDDTNSPFSFLLADVKSAKEIGLGQREPSTLGVKAIDDQTLELTLIRPMEGFEKVLAMPAFLPQLSAKAWDELETNGPFEIDSIDDTTVSLHKNETYREAESVMLETVSIRSEPNLSETSGMHPIPYDFDMSTVNEEVMTIRDVPRSGVFYLKPNVEKAPFNDVAFRQALALTLERTAIEDSLARAEQTTERLLVMDEKSAVKELEGDPNQLFEGVKQRLKKDEVEIELLSFVDEEARQISTKLKENLEQLDGLTVKVIELPLGDKVRKEVSGDYTFSLSGWQPDYPMLSAYLTQFETENVLNSSRYASESYDELLDQARVTENLDERNKILRQAEAQLLEEAVVMPIYQAGRSYMIDKSYEHVGYPVIGPSYVLTFTKKYEN</sequence>
<dbReference type="Gene3D" id="3.90.76.10">
    <property type="entry name" value="Dipeptide-binding Protein, Domain 1"/>
    <property type="match status" value="1"/>
</dbReference>
<comment type="subcellular location">
    <subcellularLocation>
        <location evidence="1">Cell envelope</location>
    </subcellularLocation>
</comment>
<evidence type="ECO:0000256" key="3">
    <source>
        <dbReference type="ARBA" id="ARBA00022448"/>
    </source>
</evidence>
<dbReference type="PIRSF" id="PIRSF002741">
    <property type="entry name" value="MppA"/>
    <property type="match status" value="1"/>
</dbReference>
<keyword evidence="4" id="KW-0732">Signal</keyword>
<feature type="domain" description="Solute-binding protein family 5" evidence="6">
    <location>
        <begin position="82"/>
        <end position="426"/>
    </location>
</feature>
<gene>
    <name evidence="7" type="ORF">PTI97_04740</name>
</gene>
<name>A0ABY7X126_9BACL</name>
<evidence type="ECO:0000259" key="6">
    <source>
        <dbReference type="Pfam" id="PF00496"/>
    </source>
</evidence>
<dbReference type="PANTHER" id="PTHR30290:SF10">
    <property type="entry name" value="PERIPLASMIC OLIGOPEPTIDE-BINDING PROTEIN-RELATED"/>
    <property type="match status" value="1"/>
</dbReference>
<dbReference type="Gene3D" id="3.40.190.10">
    <property type="entry name" value="Periplasmic binding protein-like II"/>
    <property type="match status" value="1"/>
</dbReference>
<accession>A0ABY7X126</accession>
<comment type="similarity">
    <text evidence="2">Belongs to the bacterial solute-binding protein 5 family.</text>
</comment>
<dbReference type="InterPro" id="IPR030678">
    <property type="entry name" value="Peptide/Ni-bd"/>
</dbReference>
<dbReference type="Pfam" id="PF00496">
    <property type="entry name" value="SBP_bac_5"/>
    <property type="match status" value="1"/>
</dbReference>
<reference evidence="7 8" key="1">
    <citation type="submission" date="2023-02" db="EMBL/GenBank/DDBJ databases">
        <title>A bacterium isolated from plastisphere.</title>
        <authorList>
            <person name="Sun Y."/>
        </authorList>
    </citation>
    <scope>NUCLEOTIDE SEQUENCE [LARGE SCALE GENOMIC DNA]</scope>
    <source>
        <strain evidence="8">a-1</strain>
    </source>
</reference>
<dbReference type="PANTHER" id="PTHR30290">
    <property type="entry name" value="PERIPLASMIC BINDING COMPONENT OF ABC TRANSPORTER"/>
    <property type="match status" value="1"/>
</dbReference>
<keyword evidence="3" id="KW-0813">Transport</keyword>
<dbReference type="InterPro" id="IPR000914">
    <property type="entry name" value="SBP_5_dom"/>
</dbReference>
<dbReference type="Gene3D" id="3.10.105.10">
    <property type="entry name" value="Dipeptide-binding Protein, Domain 3"/>
    <property type="match status" value="1"/>
</dbReference>
<dbReference type="EMBL" id="CP118099">
    <property type="protein sequence ID" value="WDH76824.1"/>
    <property type="molecule type" value="Genomic_DNA"/>
</dbReference>
<dbReference type="Proteomes" id="UP001213680">
    <property type="component" value="Chromosome"/>
</dbReference>
<keyword evidence="5" id="KW-1133">Transmembrane helix</keyword>
<feature type="transmembrane region" description="Helical" evidence="5">
    <location>
        <begin position="6"/>
        <end position="23"/>
    </location>
</feature>
<keyword evidence="5" id="KW-0812">Transmembrane</keyword>
<organism evidence="7 8">
    <name type="scientific">Exiguobacterium marinum</name>
    <dbReference type="NCBI Taxonomy" id="273528"/>
    <lineage>
        <taxon>Bacteria</taxon>
        <taxon>Bacillati</taxon>
        <taxon>Bacillota</taxon>
        <taxon>Bacilli</taxon>
        <taxon>Bacillales</taxon>
        <taxon>Bacillales Family XII. Incertae Sedis</taxon>
        <taxon>Exiguobacterium</taxon>
    </lineage>
</organism>
<keyword evidence="5" id="KW-0472">Membrane</keyword>
<evidence type="ECO:0000256" key="4">
    <source>
        <dbReference type="ARBA" id="ARBA00022729"/>
    </source>
</evidence>
<dbReference type="SUPFAM" id="SSF53850">
    <property type="entry name" value="Periplasmic binding protein-like II"/>
    <property type="match status" value="1"/>
</dbReference>
<evidence type="ECO:0000313" key="8">
    <source>
        <dbReference type="Proteomes" id="UP001213680"/>
    </source>
</evidence>
<dbReference type="InterPro" id="IPR039424">
    <property type="entry name" value="SBP_5"/>
</dbReference>
<evidence type="ECO:0000256" key="2">
    <source>
        <dbReference type="ARBA" id="ARBA00005695"/>
    </source>
</evidence>
<dbReference type="CDD" id="cd08504">
    <property type="entry name" value="PBP2_OppA"/>
    <property type="match status" value="1"/>
</dbReference>